<proteinExistence type="inferred from homology"/>
<dbReference type="PANTHER" id="PTHR43300">
    <property type="entry name" value="ACETYLTRANSFERASE"/>
    <property type="match status" value="1"/>
</dbReference>
<sequence>MYIFGASGHAKVIIDLLDSTDRVQGIFDDDPGIPRLMEIPVRGPVPEDFIFDQPLFIAVGDNNHRKNLYLRFRERATFASIIHPSAIFSKRATLAAGTVVMESAIVKVDSCLGKQVIVNTGAAVDHECRLSDFVHIAPGAILCGGVEVGEGSLIGAGSTVLPGLHIGAWVKVGAGSVVTRNIPDGSTWIGNRLKGNI</sequence>
<evidence type="ECO:0000256" key="3">
    <source>
        <dbReference type="ARBA" id="ARBA00022737"/>
    </source>
</evidence>
<evidence type="ECO:0000256" key="2">
    <source>
        <dbReference type="ARBA" id="ARBA00022679"/>
    </source>
</evidence>
<dbReference type="Gene3D" id="2.160.10.10">
    <property type="entry name" value="Hexapeptide repeat proteins"/>
    <property type="match status" value="1"/>
</dbReference>
<name>A0ABX0HG04_9BACT</name>
<dbReference type="Pfam" id="PF00132">
    <property type="entry name" value="Hexapep"/>
    <property type="match status" value="1"/>
</dbReference>
<reference evidence="6 7" key="1">
    <citation type="submission" date="2020-03" db="EMBL/GenBank/DDBJ databases">
        <title>Cyclobacterium plantarum sp. nov., a marine bacterium isolated from a coastal-marine wetland.</title>
        <authorList>
            <person name="Sanchez-Porro C."/>
            <person name="Ventosa A."/>
            <person name="Amoozegar M."/>
        </authorList>
    </citation>
    <scope>NUCLEOTIDE SEQUENCE [LARGE SCALE GENOMIC DNA]</scope>
    <source>
        <strain evidence="6 7">GBPx2</strain>
    </source>
</reference>
<dbReference type="Pfam" id="PF17836">
    <property type="entry name" value="PglD_N"/>
    <property type="match status" value="1"/>
</dbReference>
<dbReference type="CDD" id="cd03360">
    <property type="entry name" value="LbH_AT_putative"/>
    <property type="match status" value="1"/>
</dbReference>
<dbReference type="NCBIfam" id="TIGR03570">
    <property type="entry name" value="NeuD_NnaD"/>
    <property type="match status" value="1"/>
</dbReference>
<dbReference type="SUPFAM" id="SSF51161">
    <property type="entry name" value="Trimeric LpxA-like enzymes"/>
    <property type="match status" value="1"/>
</dbReference>
<evidence type="ECO:0000256" key="1">
    <source>
        <dbReference type="ARBA" id="ARBA00007274"/>
    </source>
</evidence>
<dbReference type="InterPro" id="IPR001451">
    <property type="entry name" value="Hexapep"/>
</dbReference>
<protein>
    <submittedName>
        <fullName evidence="6">Acetyltransferase</fullName>
    </submittedName>
</protein>
<dbReference type="RefSeq" id="WP_166150604.1">
    <property type="nucleotide sequence ID" value="NZ_JAANYN010000012.1"/>
</dbReference>
<dbReference type="PROSITE" id="PS00101">
    <property type="entry name" value="HEXAPEP_TRANSFERASES"/>
    <property type="match status" value="1"/>
</dbReference>
<dbReference type="InterPro" id="IPR018357">
    <property type="entry name" value="Hexapep_transf_CS"/>
</dbReference>
<evidence type="ECO:0000259" key="5">
    <source>
        <dbReference type="Pfam" id="PF17836"/>
    </source>
</evidence>
<dbReference type="PANTHER" id="PTHR43300:SF7">
    <property type="entry name" value="UDP-N-ACETYLBACILLOSAMINE N-ACETYLTRANSFERASE"/>
    <property type="match status" value="1"/>
</dbReference>
<dbReference type="Proteomes" id="UP000649799">
    <property type="component" value="Unassembled WGS sequence"/>
</dbReference>
<keyword evidence="3" id="KW-0677">Repeat</keyword>
<evidence type="ECO:0000313" key="6">
    <source>
        <dbReference type="EMBL" id="NHE59321.1"/>
    </source>
</evidence>
<dbReference type="Gene3D" id="3.40.50.20">
    <property type="match status" value="1"/>
</dbReference>
<keyword evidence="2" id="KW-0808">Transferase</keyword>
<organism evidence="6 7">
    <name type="scientific">Cyclobacterium plantarum</name>
    <dbReference type="NCBI Taxonomy" id="2716263"/>
    <lineage>
        <taxon>Bacteria</taxon>
        <taxon>Pseudomonadati</taxon>
        <taxon>Bacteroidota</taxon>
        <taxon>Cytophagia</taxon>
        <taxon>Cytophagales</taxon>
        <taxon>Cyclobacteriaceae</taxon>
        <taxon>Cyclobacterium</taxon>
    </lineage>
</organism>
<keyword evidence="4" id="KW-0012">Acyltransferase</keyword>
<dbReference type="InterPro" id="IPR020019">
    <property type="entry name" value="AcTrfase_PglD-like"/>
</dbReference>
<dbReference type="EMBL" id="JAANYN010000012">
    <property type="protein sequence ID" value="NHE59321.1"/>
    <property type="molecule type" value="Genomic_DNA"/>
</dbReference>
<comment type="similarity">
    <text evidence="1">Belongs to the transferase hexapeptide repeat family.</text>
</comment>
<evidence type="ECO:0000313" key="7">
    <source>
        <dbReference type="Proteomes" id="UP000649799"/>
    </source>
</evidence>
<keyword evidence="7" id="KW-1185">Reference proteome</keyword>
<comment type="caution">
    <text evidence="6">The sequence shown here is derived from an EMBL/GenBank/DDBJ whole genome shotgun (WGS) entry which is preliminary data.</text>
</comment>
<accession>A0ABX0HG04</accession>
<dbReference type="InterPro" id="IPR011004">
    <property type="entry name" value="Trimer_LpxA-like_sf"/>
</dbReference>
<dbReference type="InterPro" id="IPR050179">
    <property type="entry name" value="Trans_hexapeptide_repeat"/>
</dbReference>
<gene>
    <name evidence="6" type="ORF">G9Q97_21125</name>
</gene>
<feature type="domain" description="PglD N-terminal" evidence="5">
    <location>
        <begin position="2"/>
        <end position="70"/>
    </location>
</feature>
<evidence type="ECO:0000256" key="4">
    <source>
        <dbReference type="ARBA" id="ARBA00023315"/>
    </source>
</evidence>
<dbReference type="InterPro" id="IPR041561">
    <property type="entry name" value="PglD_N"/>
</dbReference>